<evidence type="ECO:0000313" key="4">
    <source>
        <dbReference type="EMBL" id="KEO55564.1"/>
    </source>
</evidence>
<dbReference type="Pfam" id="PF00583">
    <property type="entry name" value="Acetyltransf_1"/>
    <property type="match status" value="1"/>
</dbReference>
<accession>A0A074JGC3</accession>
<keyword evidence="5" id="KW-1185">Reference proteome</keyword>
<evidence type="ECO:0000256" key="2">
    <source>
        <dbReference type="ARBA" id="ARBA00023315"/>
    </source>
</evidence>
<name>A0A074JGC3_9RHOB</name>
<evidence type="ECO:0000313" key="5">
    <source>
        <dbReference type="Proteomes" id="UP000027471"/>
    </source>
</evidence>
<dbReference type="InterPro" id="IPR000182">
    <property type="entry name" value="GNAT_dom"/>
</dbReference>
<organism evidence="4 5">
    <name type="scientific">Thioclava indica</name>
    <dbReference type="NCBI Taxonomy" id="1353528"/>
    <lineage>
        <taxon>Bacteria</taxon>
        <taxon>Pseudomonadati</taxon>
        <taxon>Pseudomonadota</taxon>
        <taxon>Alphaproteobacteria</taxon>
        <taxon>Rhodobacterales</taxon>
        <taxon>Paracoccaceae</taxon>
        <taxon>Thioclava</taxon>
    </lineage>
</organism>
<protein>
    <recommendedName>
        <fullName evidence="3">N-acetyltransferase domain-containing protein</fullName>
    </recommendedName>
</protein>
<dbReference type="Proteomes" id="UP000027471">
    <property type="component" value="Unassembled WGS sequence"/>
</dbReference>
<dbReference type="STRING" id="1353528.DT23_06220"/>
<dbReference type="RefSeq" id="WP_038132262.1">
    <property type="nucleotide sequence ID" value="NZ_AUNB01000051.1"/>
</dbReference>
<evidence type="ECO:0000259" key="3">
    <source>
        <dbReference type="PROSITE" id="PS51186"/>
    </source>
</evidence>
<keyword evidence="1" id="KW-0808">Transferase</keyword>
<dbReference type="GO" id="GO:0016747">
    <property type="term" value="F:acyltransferase activity, transferring groups other than amino-acyl groups"/>
    <property type="evidence" value="ECO:0007669"/>
    <property type="project" value="InterPro"/>
</dbReference>
<dbReference type="InterPro" id="IPR050832">
    <property type="entry name" value="Bact_Acetyltransf"/>
</dbReference>
<reference evidence="4 5" key="1">
    <citation type="journal article" date="2015" name="Antonie Van Leeuwenhoek">
        <title>Thioclava indica sp. nov., isolated from surface seawater of the Indian Ocean.</title>
        <authorList>
            <person name="Liu Y."/>
            <person name="Lai Q."/>
            <person name="Du J."/>
            <person name="Xu H."/>
            <person name="Jiang L."/>
            <person name="Shao Z."/>
        </authorList>
    </citation>
    <scope>NUCLEOTIDE SEQUENCE [LARGE SCALE GENOMIC DNA]</scope>
    <source>
        <strain evidence="4 5">DT23-4</strain>
    </source>
</reference>
<dbReference type="EMBL" id="AUNB01000051">
    <property type="protein sequence ID" value="KEO55564.1"/>
    <property type="molecule type" value="Genomic_DNA"/>
</dbReference>
<dbReference type="eggNOG" id="COG0456">
    <property type="taxonomic scope" value="Bacteria"/>
</dbReference>
<dbReference type="PANTHER" id="PTHR43877:SF5">
    <property type="entry name" value="BLL8307 PROTEIN"/>
    <property type="match status" value="1"/>
</dbReference>
<evidence type="ECO:0000256" key="1">
    <source>
        <dbReference type="ARBA" id="ARBA00022679"/>
    </source>
</evidence>
<dbReference type="CDD" id="cd04301">
    <property type="entry name" value="NAT_SF"/>
    <property type="match status" value="1"/>
</dbReference>
<dbReference type="SUPFAM" id="SSF55729">
    <property type="entry name" value="Acyl-CoA N-acyltransferases (Nat)"/>
    <property type="match status" value="1"/>
</dbReference>
<keyword evidence="2" id="KW-0012">Acyltransferase</keyword>
<dbReference type="InterPro" id="IPR016181">
    <property type="entry name" value="Acyl_CoA_acyltransferase"/>
</dbReference>
<dbReference type="PROSITE" id="PS51186">
    <property type="entry name" value="GNAT"/>
    <property type="match status" value="1"/>
</dbReference>
<comment type="caution">
    <text evidence="4">The sequence shown here is derived from an EMBL/GenBank/DDBJ whole genome shotgun (WGS) entry which is preliminary data.</text>
</comment>
<dbReference type="OrthoDB" id="9803233at2"/>
<gene>
    <name evidence="4" type="ORF">DT23_06220</name>
</gene>
<feature type="domain" description="N-acetyltransferase" evidence="3">
    <location>
        <begin position="2"/>
        <end position="152"/>
    </location>
</feature>
<dbReference type="AlphaFoldDB" id="A0A074JGC3"/>
<proteinExistence type="predicted"/>
<dbReference type="PANTHER" id="PTHR43877">
    <property type="entry name" value="AMINOALKYLPHOSPHONATE N-ACETYLTRANSFERASE-RELATED-RELATED"/>
    <property type="match status" value="1"/>
</dbReference>
<dbReference type="Gene3D" id="3.40.630.30">
    <property type="match status" value="1"/>
</dbReference>
<sequence>MITITRESPLQPDLADLHARHHHAMHVDTPPESIHMMPPEALAIPEVAFFVMREGTAVIGMGAYKRLTPEHAEIKSMHVLAELRGRGLARQMLDHLITQARSDGLTRISLETGTQPSFEPARILYLRAGFQECPPFGSYREDPNSVYLTRAI</sequence>